<dbReference type="EMBL" id="CAMXCT010000633">
    <property type="protein sequence ID" value="CAI3981431.1"/>
    <property type="molecule type" value="Genomic_DNA"/>
</dbReference>
<feature type="region of interest" description="Disordered" evidence="8">
    <location>
        <begin position="1305"/>
        <end position="1334"/>
    </location>
</feature>
<evidence type="ECO:0000256" key="8">
    <source>
        <dbReference type="SAM" id="MobiDB-lite"/>
    </source>
</evidence>
<feature type="transmembrane region" description="Helical" evidence="9">
    <location>
        <begin position="1828"/>
        <end position="1851"/>
    </location>
</feature>
<reference evidence="12" key="2">
    <citation type="submission" date="2024-04" db="EMBL/GenBank/DDBJ databases">
        <authorList>
            <person name="Chen Y."/>
            <person name="Shah S."/>
            <person name="Dougan E. K."/>
            <person name="Thang M."/>
            <person name="Chan C."/>
        </authorList>
    </citation>
    <scope>NUCLEOTIDE SEQUENCE [LARGE SCALE GENOMIC DNA]</scope>
</reference>
<dbReference type="InterPro" id="IPR008271">
    <property type="entry name" value="Ser/Thr_kinase_AS"/>
</dbReference>
<dbReference type="PROSITE" id="PS50088">
    <property type="entry name" value="ANK_REPEAT"/>
    <property type="match status" value="1"/>
</dbReference>
<dbReference type="SMART" id="SM00220">
    <property type="entry name" value="S_TKc"/>
    <property type="match status" value="1"/>
</dbReference>
<reference evidence="11" key="1">
    <citation type="submission" date="2022-10" db="EMBL/GenBank/DDBJ databases">
        <authorList>
            <person name="Chen Y."/>
            <person name="Dougan E. K."/>
            <person name="Chan C."/>
            <person name="Rhodes N."/>
            <person name="Thang M."/>
        </authorList>
    </citation>
    <scope>NUCLEOTIDE SEQUENCE</scope>
</reference>
<feature type="compositionally biased region" description="Low complexity" evidence="8">
    <location>
        <begin position="1307"/>
        <end position="1316"/>
    </location>
</feature>
<dbReference type="InterPro" id="IPR011009">
    <property type="entry name" value="Kinase-like_dom_sf"/>
</dbReference>
<dbReference type="PROSITE" id="PS00107">
    <property type="entry name" value="PROTEIN_KINASE_ATP"/>
    <property type="match status" value="1"/>
</dbReference>
<comment type="caution">
    <text evidence="11">The sequence shown here is derived from an EMBL/GenBank/DDBJ whole genome shotgun (WGS) entry which is preliminary data.</text>
</comment>
<evidence type="ECO:0000313" key="11">
    <source>
        <dbReference type="EMBL" id="CAI3981431.1"/>
    </source>
</evidence>
<dbReference type="OrthoDB" id="6431331at2759"/>
<evidence type="ECO:0000313" key="14">
    <source>
        <dbReference type="Proteomes" id="UP001152797"/>
    </source>
</evidence>
<dbReference type="InterPro" id="IPR016035">
    <property type="entry name" value="Acyl_Trfase/lysoPLipase"/>
</dbReference>
<evidence type="ECO:0000256" key="7">
    <source>
        <dbReference type="SAM" id="Coils"/>
    </source>
</evidence>
<evidence type="ECO:0000256" key="1">
    <source>
        <dbReference type="ARBA" id="ARBA00022679"/>
    </source>
</evidence>
<dbReference type="Pfam" id="PF00069">
    <property type="entry name" value="Pkinase"/>
    <property type="match status" value="1"/>
</dbReference>
<dbReference type="PROSITE" id="PS50011">
    <property type="entry name" value="PROTEIN_KINASE_DOM"/>
    <property type="match status" value="1"/>
</dbReference>
<dbReference type="Proteomes" id="UP001152797">
    <property type="component" value="Unassembled WGS sequence"/>
</dbReference>
<dbReference type="GO" id="GO:0004674">
    <property type="term" value="F:protein serine/threonine kinase activity"/>
    <property type="evidence" value="ECO:0007669"/>
    <property type="project" value="InterPro"/>
</dbReference>
<dbReference type="PANTHER" id="PTHR24348">
    <property type="entry name" value="SERINE/THREONINE-PROTEIN KINASE UNC-51-RELATED"/>
    <property type="match status" value="1"/>
</dbReference>
<feature type="region of interest" description="Disordered" evidence="8">
    <location>
        <begin position="1368"/>
        <end position="1395"/>
    </location>
</feature>
<keyword evidence="3" id="KW-0418">Kinase</keyword>
<dbReference type="Gene3D" id="3.40.366.10">
    <property type="entry name" value="Malonyl-Coenzyme A Acyl Carrier Protein, domain 2"/>
    <property type="match status" value="1"/>
</dbReference>
<keyword evidence="9" id="KW-0812">Transmembrane</keyword>
<dbReference type="PANTHER" id="PTHR24348:SF22">
    <property type="entry name" value="NON-SPECIFIC SERINE_THREONINE PROTEIN KINASE"/>
    <property type="match status" value="1"/>
</dbReference>
<keyword evidence="1" id="KW-0808">Transferase</keyword>
<dbReference type="Gene3D" id="1.25.40.20">
    <property type="entry name" value="Ankyrin repeat-containing domain"/>
    <property type="match status" value="1"/>
</dbReference>
<accession>A0A9P1C043</accession>
<dbReference type="SUPFAM" id="SSF56112">
    <property type="entry name" value="Protein kinase-like (PK-like)"/>
    <property type="match status" value="1"/>
</dbReference>
<dbReference type="EMBL" id="CAMXCT030000633">
    <property type="protein sequence ID" value="CAL4768743.1"/>
    <property type="molecule type" value="Genomic_DNA"/>
</dbReference>
<feature type="region of interest" description="Disordered" evidence="8">
    <location>
        <begin position="1013"/>
        <end position="1047"/>
    </location>
</feature>
<dbReference type="InterPro" id="IPR017441">
    <property type="entry name" value="Protein_kinase_ATP_BS"/>
</dbReference>
<evidence type="ECO:0000256" key="9">
    <source>
        <dbReference type="SAM" id="Phobius"/>
    </source>
</evidence>
<dbReference type="GO" id="GO:0005776">
    <property type="term" value="C:autophagosome"/>
    <property type="evidence" value="ECO:0007669"/>
    <property type="project" value="TreeGrafter"/>
</dbReference>
<dbReference type="CDD" id="cd14014">
    <property type="entry name" value="STKc_PknB_like"/>
    <property type="match status" value="1"/>
</dbReference>
<evidence type="ECO:0000256" key="4">
    <source>
        <dbReference type="ARBA" id="ARBA00022840"/>
    </source>
</evidence>
<dbReference type="GO" id="GO:0010506">
    <property type="term" value="P:regulation of autophagy"/>
    <property type="evidence" value="ECO:0007669"/>
    <property type="project" value="InterPro"/>
</dbReference>
<protein>
    <submittedName>
        <fullName evidence="13">Malonyl-CoA-acyl carrier protein transacylase, mitochondrial</fullName>
    </submittedName>
</protein>
<feature type="compositionally biased region" description="Polar residues" evidence="8">
    <location>
        <begin position="1500"/>
        <end position="1509"/>
    </location>
</feature>
<dbReference type="InterPro" id="IPR045269">
    <property type="entry name" value="Atg1-like"/>
</dbReference>
<dbReference type="InterPro" id="IPR036770">
    <property type="entry name" value="Ankyrin_rpt-contain_sf"/>
</dbReference>
<keyword evidence="9" id="KW-0472">Membrane</keyword>
<dbReference type="GO" id="GO:0000045">
    <property type="term" value="P:autophagosome assembly"/>
    <property type="evidence" value="ECO:0007669"/>
    <property type="project" value="TreeGrafter"/>
</dbReference>
<evidence type="ECO:0000256" key="2">
    <source>
        <dbReference type="ARBA" id="ARBA00022741"/>
    </source>
</evidence>
<name>A0A9P1C043_9DINO</name>
<dbReference type="InterPro" id="IPR002110">
    <property type="entry name" value="Ankyrin_rpt"/>
</dbReference>
<feature type="repeat" description="ANK" evidence="5">
    <location>
        <begin position="674"/>
        <end position="697"/>
    </location>
</feature>
<dbReference type="GO" id="GO:0016020">
    <property type="term" value="C:membrane"/>
    <property type="evidence" value="ECO:0007669"/>
    <property type="project" value="TreeGrafter"/>
</dbReference>
<dbReference type="GO" id="GO:0000407">
    <property type="term" value="C:phagophore assembly site"/>
    <property type="evidence" value="ECO:0007669"/>
    <property type="project" value="TreeGrafter"/>
</dbReference>
<evidence type="ECO:0000313" key="12">
    <source>
        <dbReference type="EMBL" id="CAL1134806.1"/>
    </source>
</evidence>
<feature type="region of interest" description="Disordered" evidence="8">
    <location>
        <begin position="1492"/>
        <end position="1530"/>
    </location>
</feature>
<dbReference type="InterPro" id="IPR000719">
    <property type="entry name" value="Prot_kinase_dom"/>
</dbReference>
<feature type="coiled-coil region" evidence="7">
    <location>
        <begin position="346"/>
        <end position="423"/>
    </location>
</feature>
<keyword evidence="2 6" id="KW-0547">Nucleotide-binding</keyword>
<keyword evidence="14" id="KW-1185">Reference proteome</keyword>
<keyword evidence="9" id="KW-1133">Transmembrane helix</keyword>
<feature type="compositionally biased region" description="Basic and acidic residues" evidence="8">
    <location>
        <begin position="1013"/>
        <end position="1024"/>
    </location>
</feature>
<gene>
    <name evidence="11" type="ORF">C1SCF055_LOCUS9216</name>
</gene>
<keyword evidence="4 6" id="KW-0067">ATP-binding</keyword>
<dbReference type="GO" id="GO:0005524">
    <property type="term" value="F:ATP binding"/>
    <property type="evidence" value="ECO:0007669"/>
    <property type="project" value="UniProtKB-UniRule"/>
</dbReference>
<keyword evidence="5" id="KW-0040">ANK repeat</keyword>
<evidence type="ECO:0000256" key="6">
    <source>
        <dbReference type="PROSITE-ProRule" id="PRU10141"/>
    </source>
</evidence>
<organism evidence="11">
    <name type="scientific">Cladocopium goreaui</name>
    <dbReference type="NCBI Taxonomy" id="2562237"/>
    <lineage>
        <taxon>Eukaryota</taxon>
        <taxon>Sar</taxon>
        <taxon>Alveolata</taxon>
        <taxon>Dinophyceae</taxon>
        <taxon>Suessiales</taxon>
        <taxon>Symbiodiniaceae</taxon>
        <taxon>Cladocopium</taxon>
    </lineage>
</organism>
<sequence>MFLLTVSAVSGVSAAKEGNSLNVDDFFQPKWWVPEVEGVSVGDYQFLQVLGEGTHGKVYKVADQICGGFNAVKVIRKNRLKSADEIYGIAGECNTLAWLQHPNIIQLRGAVHASQNYYVFMEFAGSVSLHNVLRARGSQVGLDRNMAHQVFNQIADAVAYCHSHGLAHCDLKPQNIVLNDDGIPKIVDFGLALKIGWPVGNPRGTWPFTAPEAAWPCGRPWDLAKADVFSLAAVLIEMLCGTDKLFRMFGWMVETPLNLLRVQEMVAFLATPGAVAMSLATDIGSPGNVASMITGREKGQLMQQHVILRSRPPNLHRSRAVDKRSPFLGRMIHRDSIRTAPDTALAADQLKKAQEKTKKLKTAQEEVEQSKRWAENAVNDLKVQSRFIEGEVKLLKEAKTSSKEELDAEEKRVKDEVKNHEATTDVMSKSQQVLVTQCELSDDLSSNCAEANAALRRATNGLKELDKAAIDKTLSAQEGSLFQTKADLNRMSMAWWPENDELCRRKDELAQLNADVVTAKENAILASKVSTRSFPRDDPMKFAVRSGGYWINGSKELIATRKEQIEQLKNVNDIPLHCLLLRLSFDGVLKPLITPETAWDTRSESILRPFFWALSYGAGAEVLRALLDAYPAAAEEKHPEGWTPLHYVEKLDAAAVKLLLARCPKSAPKEADNEGALPLHWAAEHDASKEVVQLLLEAEKKWPRTGAQFRGLLAPKMPKHLTEGAKSHLACRVIGGIDGESFENEGCMMRELKRRAVEQEEVAQMAGLALSPQLQKLQTSNDFVKFADKHGADVTKKSTAYWRVSKDNVWWVLSTSKQRFRHKDVKNLIITAFKAMVAVNEIASTVTLEMRSLARAYPEALSKRDGRGKVAAQLAEGMASEVPPPVTPDSMTRLFGTSCRAAGHDMLPQLLLSTLREACQGPFDFAWLLERAADFGQEAPTWQNEQKTLWKQGNVPPPLQLLVPETILFHGDKPHCLFFTDCAGFLRASVRALKQPHVVYQCMEQILKQRKDAEYREDLPESHSSRRGSRSSDVSDLKAAMRKPRHTLSVKHTPTLRKTYWRMWVGKNHPQQLPESDVAERLAGTRGLGWPAGTSLLQASFWNAPKFITYAYEAIQSEAKGAVHTRLEDIINNHFERFTFLDSVRDRNKISAVPNLLAQHLAYFCHLELLSGKFTFYKDRKSQLWLVDATDLLLISNVGPRGSKLGGGASDALPQKLFRYLSEEALQNLPVNEQDGPKHQRMFEYPIGKASNNNWGLIMLMISYYRSMKQQYGVDRMLQKVQQELDTNVPVLEGTDVQALRKTFDLSSKSSSSSKSPLRHLQVPSKRPGAASHSCRWYTSDAAAQVRGAQSARGGRHGKHMAAIVARQRQRQDFEEDSANSEASHRGSKSRTLPADRKAMKIEIVSTALANDLLEGAGTGACPEGATMDLLKPQICPPGEGLQQTWKNAVPCARAVTVPPGAAGEAMARLKEAMKAEEEAAIREFQEQLFSKTERDASTKENGSSSTPRGSGLAVLERRGSDASSAARVRTPQELVDMPLKHHICLADCLSVRDVSRRFAAHLEQRGSNMDSEVKKLLQGSNPRAFVKLPAPEPVAVIFPGLPGIEYVGMLRDVHEISSVKELLSQAKGLLGVDLLQVCLNGPLSTLQELTCSHAALYVASVAALLKLQQEKCPAGNFQVLAGLSVGEYAALAAAGVFSFQDGLSLVIQRAKVLSDAASDQMNACGLVILALSSVQSFVPAAFGKSEAPRHEVGAAMAAPVEQVESSMESSPSMMPLAFGLTVGLALALPQRVLAASTGNEDVGTLIDRLFTKEALGAFGIAGLSWNVFYLLFGLSGAGVILFAAVLSFLLPPAKTMADVPKK</sequence>
<evidence type="ECO:0000313" key="13">
    <source>
        <dbReference type="EMBL" id="CAL4768743.1"/>
    </source>
</evidence>
<keyword evidence="7" id="KW-0175">Coiled coil</keyword>
<evidence type="ECO:0000256" key="5">
    <source>
        <dbReference type="PROSITE-ProRule" id="PRU00023"/>
    </source>
</evidence>
<dbReference type="GO" id="GO:0005829">
    <property type="term" value="C:cytosol"/>
    <property type="evidence" value="ECO:0007669"/>
    <property type="project" value="TreeGrafter"/>
</dbReference>
<evidence type="ECO:0000259" key="10">
    <source>
        <dbReference type="PROSITE" id="PS50011"/>
    </source>
</evidence>
<dbReference type="EMBL" id="CAMXCT020000633">
    <property type="protein sequence ID" value="CAL1134806.1"/>
    <property type="molecule type" value="Genomic_DNA"/>
</dbReference>
<dbReference type="Pfam" id="PF12796">
    <property type="entry name" value="Ank_2"/>
    <property type="match status" value="1"/>
</dbReference>
<dbReference type="Gene3D" id="1.10.510.10">
    <property type="entry name" value="Transferase(Phosphotransferase) domain 1"/>
    <property type="match status" value="1"/>
</dbReference>
<feature type="binding site" evidence="6">
    <location>
        <position position="77"/>
    </location>
    <ligand>
        <name>ATP</name>
        <dbReference type="ChEBI" id="CHEBI:30616"/>
    </ligand>
</feature>
<dbReference type="SUPFAM" id="SSF52151">
    <property type="entry name" value="FabD/lysophospholipase-like"/>
    <property type="match status" value="1"/>
</dbReference>
<proteinExistence type="predicted"/>
<evidence type="ECO:0000256" key="3">
    <source>
        <dbReference type="ARBA" id="ARBA00022777"/>
    </source>
</evidence>
<dbReference type="SUPFAM" id="SSF48403">
    <property type="entry name" value="Ankyrin repeat"/>
    <property type="match status" value="1"/>
</dbReference>
<dbReference type="PROSITE" id="PS00108">
    <property type="entry name" value="PROTEIN_KINASE_ST"/>
    <property type="match status" value="1"/>
</dbReference>
<feature type="domain" description="Protein kinase" evidence="10">
    <location>
        <begin position="44"/>
        <end position="388"/>
    </location>
</feature>
<dbReference type="InterPro" id="IPR001227">
    <property type="entry name" value="Ac_transferase_dom_sf"/>
</dbReference>